<dbReference type="OrthoDB" id="6475849at2759"/>
<dbReference type="PRINTS" id="PR00786">
    <property type="entry name" value="NEPRILYSIN"/>
</dbReference>
<feature type="domain" description="Peptidase M13 C-terminal" evidence="10">
    <location>
        <begin position="367"/>
        <end position="569"/>
    </location>
</feature>
<gene>
    <name evidence="12" type="ORF">ILUMI_04622</name>
</gene>
<dbReference type="GO" id="GO:0005886">
    <property type="term" value="C:plasma membrane"/>
    <property type="evidence" value="ECO:0007669"/>
    <property type="project" value="UniProtKB-SubCell"/>
</dbReference>
<comment type="similarity">
    <text evidence="3">Belongs to the peptidase M13 family.</text>
</comment>
<evidence type="ECO:0000256" key="7">
    <source>
        <dbReference type="ARBA" id="ARBA00022833"/>
    </source>
</evidence>
<accession>A0A8K0D8L8</accession>
<dbReference type="PANTHER" id="PTHR11733">
    <property type="entry name" value="ZINC METALLOPROTEASE FAMILY M13 NEPRILYSIN-RELATED"/>
    <property type="match status" value="1"/>
</dbReference>
<dbReference type="InterPro" id="IPR042089">
    <property type="entry name" value="Peptidase_M13_dom_2"/>
</dbReference>
<comment type="subcellular location">
    <subcellularLocation>
        <location evidence="2">Cell membrane</location>
        <topology evidence="2">Single-pass type II membrane protein</topology>
    </subcellularLocation>
</comment>
<dbReference type="GO" id="GO:0046872">
    <property type="term" value="F:metal ion binding"/>
    <property type="evidence" value="ECO:0007669"/>
    <property type="project" value="UniProtKB-KW"/>
</dbReference>
<evidence type="ECO:0000256" key="9">
    <source>
        <dbReference type="SAM" id="MobiDB-lite"/>
    </source>
</evidence>
<feature type="domain" description="Peptidase M13 N-terminal" evidence="11">
    <location>
        <begin position="2"/>
        <end position="309"/>
    </location>
</feature>
<proteinExistence type="inferred from homology"/>
<dbReference type="InterPro" id="IPR018497">
    <property type="entry name" value="Peptidase_M13_C"/>
</dbReference>
<dbReference type="AlphaFoldDB" id="A0A8K0D8L8"/>
<evidence type="ECO:0000313" key="12">
    <source>
        <dbReference type="EMBL" id="KAF2901565.1"/>
    </source>
</evidence>
<dbReference type="InterPro" id="IPR008753">
    <property type="entry name" value="Peptidase_M13_N"/>
</dbReference>
<evidence type="ECO:0008006" key="14">
    <source>
        <dbReference type="Google" id="ProtNLM"/>
    </source>
</evidence>
<reference evidence="12" key="1">
    <citation type="submission" date="2019-08" db="EMBL/GenBank/DDBJ databases">
        <title>The genome of the North American firefly Photinus pyralis.</title>
        <authorList>
            <consortium name="Photinus pyralis genome working group"/>
            <person name="Fallon T.R."/>
            <person name="Sander Lower S.E."/>
            <person name="Weng J.-K."/>
        </authorList>
    </citation>
    <scope>NUCLEOTIDE SEQUENCE</scope>
    <source>
        <strain evidence="12">TRF0915ILg1</strain>
        <tissue evidence="12">Whole body</tissue>
    </source>
</reference>
<dbReference type="InterPro" id="IPR000718">
    <property type="entry name" value="Peptidase_M13"/>
</dbReference>
<dbReference type="GO" id="GO:0016485">
    <property type="term" value="P:protein processing"/>
    <property type="evidence" value="ECO:0007669"/>
    <property type="project" value="TreeGrafter"/>
</dbReference>
<dbReference type="SUPFAM" id="SSF55486">
    <property type="entry name" value="Metalloproteases ('zincins'), catalytic domain"/>
    <property type="match status" value="1"/>
</dbReference>
<protein>
    <recommendedName>
        <fullName evidence="14">Endothelin-converting enzyme 1</fullName>
    </recommendedName>
</protein>
<evidence type="ECO:0000256" key="1">
    <source>
        <dbReference type="ARBA" id="ARBA00001947"/>
    </source>
</evidence>
<dbReference type="Gene3D" id="3.40.390.10">
    <property type="entry name" value="Collagenase (Catalytic Domain)"/>
    <property type="match status" value="1"/>
</dbReference>
<comment type="cofactor">
    <cofactor evidence="1">
        <name>Zn(2+)</name>
        <dbReference type="ChEBI" id="CHEBI:29105"/>
    </cofactor>
</comment>
<keyword evidence="7" id="KW-0862">Zinc</keyword>
<evidence type="ECO:0000259" key="11">
    <source>
        <dbReference type="Pfam" id="PF05649"/>
    </source>
</evidence>
<dbReference type="CDD" id="cd08662">
    <property type="entry name" value="M13"/>
    <property type="match status" value="1"/>
</dbReference>
<dbReference type="Pfam" id="PF01431">
    <property type="entry name" value="Peptidase_M13"/>
    <property type="match status" value="1"/>
</dbReference>
<dbReference type="Proteomes" id="UP000801492">
    <property type="component" value="Unassembled WGS sequence"/>
</dbReference>
<dbReference type="PANTHER" id="PTHR11733:SF133">
    <property type="entry name" value="PHOSPHATE-REGULATING NEUTRAL ENDOPEPTIDASE PHEX"/>
    <property type="match status" value="1"/>
</dbReference>
<feature type="region of interest" description="Disordered" evidence="9">
    <location>
        <begin position="31"/>
        <end position="59"/>
    </location>
</feature>
<dbReference type="EMBL" id="VTPC01001551">
    <property type="protein sequence ID" value="KAF2901565.1"/>
    <property type="molecule type" value="Genomic_DNA"/>
</dbReference>
<dbReference type="PROSITE" id="PS51885">
    <property type="entry name" value="NEPRILYSIN"/>
    <property type="match status" value="1"/>
</dbReference>
<organism evidence="12 13">
    <name type="scientific">Ignelater luminosus</name>
    <name type="common">Cucubano</name>
    <name type="synonym">Pyrophorus luminosus</name>
    <dbReference type="NCBI Taxonomy" id="2038154"/>
    <lineage>
        <taxon>Eukaryota</taxon>
        <taxon>Metazoa</taxon>
        <taxon>Ecdysozoa</taxon>
        <taxon>Arthropoda</taxon>
        <taxon>Hexapoda</taxon>
        <taxon>Insecta</taxon>
        <taxon>Pterygota</taxon>
        <taxon>Neoptera</taxon>
        <taxon>Endopterygota</taxon>
        <taxon>Coleoptera</taxon>
        <taxon>Polyphaga</taxon>
        <taxon>Elateriformia</taxon>
        <taxon>Elateroidea</taxon>
        <taxon>Elateridae</taxon>
        <taxon>Agrypninae</taxon>
        <taxon>Pyrophorini</taxon>
        <taxon>Ignelater</taxon>
    </lineage>
</organism>
<evidence type="ECO:0000256" key="4">
    <source>
        <dbReference type="ARBA" id="ARBA00022670"/>
    </source>
</evidence>
<keyword evidence="6" id="KW-0378">Hydrolase</keyword>
<dbReference type="InterPro" id="IPR024079">
    <property type="entry name" value="MetalloPept_cat_dom_sf"/>
</dbReference>
<keyword evidence="4" id="KW-0645">Protease</keyword>
<keyword evidence="13" id="KW-1185">Reference proteome</keyword>
<dbReference type="GO" id="GO:0004222">
    <property type="term" value="F:metalloendopeptidase activity"/>
    <property type="evidence" value="ECO:0007669"/>
    <property type="project" value="InterPro"/>
</dbReference>
<keyword evidence="8" id="KW-0482">Metalloprotease</keyword>
<evidence type="ECO:0000313" key="13">
    <source>
        <dbReference type="Proteomes" id="UP000801492"/>
    </source>
</evidence>
<evidence type="ECO:0000256" key="3">
    <source>
        <dbReference type="ARBA" id="ARBA00007357"/>
    </source>
</evidence>
<evidence type="ECO:0000256" key="8">
    <source>
        <dbReference type="ARBA" id="ARBA00023049"/>
    </source>
</evidence>
<keyword evidence="5" id="KW-0479">Metal-binding</keyword>
<evidence type="ECO:0000256" key="5">
    <source>
        <dbReference type="ARBA" id="ARBA00022723"/>
    </source>
</evidence>
<evidence type="ECO:0000256" key="6">
    <source>
        <dbReference type="ARBA" id="ARBA00022801"/>
    </source>
</evidence>
<dbReference type="Pfam" id="PF05649">
    <property type="entry name" value="Peptidase_M13_N"/>
    <property type="match status" value="1"/>
</dbReference>
<sequence>MDTLIGLLVDADVYNRSNSVIYMGTPGTSCPLPSPFKNDNKSKPKKQNDKDEDEDSETLKEKAYKRIVKKVVTVISLNASGKVPEDSLLNEAASSIWNITRDLKELTDVNSTNDIQFYKMKVDGLQNITDQFLIHNGETPTLIWRRYLTTLFDGIANITLDLDNKDYIYIPVEELAYFPEIAFYLLKVPDLVLELYMWWVTVYAMILSTTSEMTEFIAKESVPFTQVSVYRTRSLDCASLVINFMGLAVSYGIADKQFLNNTKPKVEHMLNDIKDAFVERVDGLNWMDKETKKVTLEKSKEMISFIGFPEWLLDRVVLEDYYNNITMQDDTFLENMMGMIKTSTPTKLATLRQESERTWRTDPTTVNAYNYFSDNSITVPMAILTHPFYNLGLEVLNYGAIGSVLGHELTHGFDNIGRKFDKWGNYQQWWSNQTIETFENKTQCFVDQYENFTVSSVEKHIDGKQTLAENLADNGGLHHAFLAYRNYVKKHGDEPKLPGFESFSNTQMFFIAFGSIWCETPNTAALKYQIEHDEHCPSSVRVLGTLQNSHEFAEAFKCPVGSIMNPNKTRCRIW</sequence>
<evidence type="ECO:0000259" key="10">
    <source>
        <dbReference type="Pfam" id="PF01431"/>
    </source>
</evidence>
<feature type="compositionally biased region" description="Basic and acidic residues" evidence="9">
    <location>
        <begin position="38"/>
        <end position="49"/>
    </location>
</feature>
<dbReference type="Gene3D" id="1.10.1380.10">
    <property type="entry name" value="Neutral endopeptidase , domain2"/>
    <property type="match status" value="1"/>
</dbReference>
<name>A0A8K0D8L8_IGNLU</name>
<evidence type="ECO:0000256" key="2">
    <source>
        <dbReference type="ARBA" id="ARBA00004401"/>
    </source>
</evidence>
<comment type="caution">
    <text evidence="12">The sequence shown here is derived from an EMBL/GenBank/DDBJ whole genome shotgun (WGS) entry which is preliminary data.</text>
</comment>